<evidence type="ECO:0000256" key="1">
    <source>
        <dbReference type="ARBA" id="ARBA00001947"/>
    </source>
</evidence>
<evidence type="ECO:0000256" key="7">
    <source>
        <dbReference type="ARBA" id="ARBA00022840"/>
    </source>
</evidence>
<comment type="caution">
    <text evidence="13">The sequence shown here is derived from an EMBL/GenBank/DDBJ whole genome shotgun (WGS) entry which is preliminary data.</text>
</comment>
<dbReference type="GO" id="GO:0046872">
    <property type="term" value="F:metal ion binding"/>
    <property type="evidence" value="ECO:0007669"/>
    <property type="project" value="UniProtKB-KW"/>
</dbReference>
<dbReference type="InterPro" id="IPR032678">
    <property type="entry name" value="tRNA-synt_1_cat_dom"/>
</dbReference>
<gene>
    <name evidence="13" type="ORF">CGC21_9935</name>
</gene>
<dbReference type="SUPFAM" id="SSF52374">
    <property type="entry name" value="Nucleotidylyl transferase"/>
    <property type="match status" value="1"/>
</dbReference>
<dbReference type="VEuPathDB" id="TriTrypDB:LDHU3_12.0330"/>
<evidence type="ECO:0000256" key="9">
    <source>
        <dbReference type="ARBA" id="ARBA00023146"/>
    </source>
</evidence>
<keyword evidence="7" id="KW-0067">ATP-binding</keyword>
<dbReference type="SUPFAM" id="SSF56601">
    <property type="entry name" value="beta-lactamase/transpeptidase-like"/>
    <property type="match status" value="1"/>
</dbReference>
<dbReference type="InterPro" id="IPR012338">
    <property type="entry name" value="Beta-lactam/transpept-like"/>
</dbReference>
<keyword evidence="6" id="KW-0862">Zinc</keyword>
<dbReference type="Pfam" id="PF01406">
    <property type="entry name" value="tRNA-synt_1e"/>
    <property type="match status" value="1"/>
</dbReference>
<protein>
    <recommendedName>
        <fullName evidence="2">cysteine--tRNA ligase</fullName>
        <ecNumber evidence="2">6.1.1.16</ecNumber>
    </recommendedName>
    <alternativeName>
        <fullName evidence="10">Cysteinyl-tRNA synthetase</fullName>
    </alternativeName>
</protein>
<accession>A0A504X4R7</accession>
<evidence type="ECO:0000259" key="12">
    <source>
        <dbReference type="Pfam" id="PF01406"/>
    </source>
</evidence>
<keyword evidence="8" id="KW-0648">Protein biosynthesis</keyword>
<feature type="compositionally biased region" description="Basic and acidic residues" evidence="11">
    <location>
        <begin position="598"/>
        <end position="610"/>
    </location>
</feature>
<dbReference type="VEuPathDB" id="TriTrypDB:LdBPK_120255.1"/>
<dbReference type="VEuPathDB" id="TriTrypDB:LDHU3_12.0350"/>
<comment type="cofactor">
    <cofactor evidence="1">
        <name>Zn(2+)</name>
        <dbReference type="ChEBI" id="CHEBI:29105"/>
    </cofactor>
</comment>
<proteinExistence type="inferred from homology"/>
<dbReference type="SUPFAM" id="SSF47323">
    <property type="entry name" value="Anticodon-binding domain of a subclass of class I aminoacyl-tRNA synthetases"/>
    <property type="match status" value="1"/>
</dbReference>
<dbReference type="PRINTS" id="PR00983">
    <property type="entry name" value="TRNASYNTHCYS"/>
</dbReference>
<evidence type="ECO:0000256" key="11">
    <source>
        <dbReference type="SAM" id="MobiDB-lite"/>
    </source>
</evidence>
<evidence type="ECO:0000313" key="14">
    <source>
        <dbReference type="Proteomes" id="UP000318447"/>
    </source>
</evidence>
<dbReference type="CDD" id="cd00672">
    <property type="entry name" value="CysRS_core"/>
    <property type="match status" value="1"/>
</dbReference>
<feature type="compositionally biased region" description="Low complexity" evidence="11">
    <location>
        <begin position="635"/>
        <end position="644"/>
    </location>
</feature>
<dbReference type="InterPro" id="IPR014729">
    <property type="entry name" value="Rossmann-like_a/b/a_fold"/>
</dbReference>
<evidence type="ECO:0000256" key="6">
    <source>
        <dbReference type="ARBA" id="ARBA00022833"/>
    </source>
</evidence>
<keyword evidence="5" id="KW-0547">Nucleotide-binding</keyword>
<evidence type="ECO:0000256" key="8">
    <source>
        <dbReference type="ARBA" id="ARBA00022917"/>
    </source>
</evidence>
<dbReference type="GO" id="GO:0005737">
    <property type="term" value="C:cytoplasm"/>
    <property type="evidence" value="ECO:0007669"/>
    <property type="project" value="TreeGrafter"/>
</dbReference>
<evidence type="ECO:0000256" key="2">
    <source>
        <dbReference type="ARBA" id="ARBA00012832"/>
    </source>
</evidence>
<keyword evidence="3 13" id="KW-0436">Ligase</keyword>
<dbReference type="GO" id="GO:0006423">
    <property type="term" value="P:cysteinyl-tRNA aminoacylation"/>
    <property type="evidence" value="ECO:0007669"/>
    <property type="project" value="InterPro"/>
</dbReference>
<dbReference type="EC" id="6.1.1.16" evidence="2"/>
<organism evidence="13 14">
    <name type="scientific">Leishmania donovani</name>
    <dbReference type="NCBI Taxonomy" id="5661"/>
    <lineage>
        <taxon>Eukaryota</taxon>
        <taxon>Discoba</taxon>
        <taxon>Euglenozoa</taxon>
        <taxon>Kinetoplastea</taxon>
        <taxon>Metakinetoplastina</taxon>
        <taxon>Trypanosomatida</taxon>
        <taxon>Trypanosomatidae</taxon>
        <taxon>Leishmaniinae</taxon>
        <taxon>Leishmania</taxon>
    </lineage>
</organism>
<dbReference type="GO" id="GO:0004817">
    <property type="term" value="F:cysteine-tRNA ligase activity"/>
    <property type="evidence" value="ECO:0007669"/>
    <property type="project" value="UniProtKB-EC"/>
</dbReference>
<evidence type="ECO:0000256" key="5">
    <source>
        <dbReference type="ARBA" id="ARBA00022741"/>
    </source>
</evidence>
<dbReference type="Proteomes" id="UP000318447">
    <property type="component" value="Unassembled WGS sequence"/>
</dbReference>
<dbReference type="EMBL" id="RHLC01000044">
    <property type="protein sequence ID" value="TPP43134.1"/>
    <property type="molecule type" value="Genomic_DNA"/>
</dbReference>
<sequence>MAPMRHGAADAAPMCLADRMKQRYRCPLSPLLMCTVLFAQFLLCSTSLPVAADTTITPLLNITSTDKADPDEYYKILLSQDATILAGSTTVLSSDGVAYPNLNMVKGLRSVPQVPGAPMAQSAPKRTNTALKAFRADVLSEFLVAMALLYLDSTDALPFARTAPIPSTYLPASYTGGASFVNPSFPTVPITLNMLLQHVSSLTETGLDLRAETAPSGAVSTLSAFVSSLFSTTTTTVFSASQPGLSTSYTYSHANVAIVAYVVEQVLATSTNYSALSGIGEFVFTVVMPPLQLSNTFLLNRNGHVIEAAYPLRSGSSHDTVNHVARQVLDSRNTGILDSAPREASYFSDYMLFTTSADVAKLAAEVLVPGGFYHMRLGASMLQNTVPIAVPTMRYTEARTTGLFLFSANKLCSTMYAAISYSGQAPYCRYNSATVSESAPPFGLVATGGTDELAIVCVPVVSNTKTFCSIAELSFSGTGCSRCSPAAAGGRAVGLAMVSLAHLTSEPMPVAPAPTPQSTARTFNGWFVFLGVAVTLVVVVVASYITDYLIQPPPPAKIIAPVVAGQIGLRSGTALNGPVGGGGAVGSSEVPVDGESPEAFRENGRDHDAEDLYSGADDEEQTPYLARSGDRARGSSDGSYSSGDDGWGDDRDSDSSGDGLLEERFPEGRHHCQQGAGARNRQQNGTLPVEVLYLSRRSLEGAVIYMQARPPTWNSTHSLVAASRTMRRFAAMQYAVFGGANGLVLSASRPAGRGCAVPSTCSVVASDRGNLGGGVGQHARCLDRVRFCALSQRTVGATSQAPRDGAGLISLSQRMRATADVALPLASGTLTPLCEGRREVEERLSEEQNLLQDYDEVIPFVLELLTGPGVASSVTGTAARLFRFRTPVQVPPASRHPLRVLRAVSATGYKELPEAPLSPTPSAMSANRVPTVVAGLDGANPVKRERHPAWYPPLKLDGNGLKVMNSLTETLEDFAPRDGRVVRWYTCGPTVYDLSHMGHARAYLTFDIIRRVMEDYFGYSVIYQMNITDIDDKIIKRARVNKLLDDFKEGELRHGDVARLMAFTAEAVTAAESGLAKRKAALFEPITEGASSRAKADREEKLLEVQLKESQLVETKVKIAAAKDDFAALFAAASGVNGDLLDERSGHSVSDQQIFEDHARKYERAFFEDMQRLGIREPDIVTRVTEYVPQVVEFVQKIIDNGFAYVGETSVFFDTEAYIRAGHDYPKLKPGGDRNTTEDEMAEGEGVLSKGIEGEKRSPNDFALWKFSKPGEPRWPSPWGEGRPGWHIECSVMASDILGENMDIHSGGWDLKFPHHDNECAQSEACNLHSQWVNYFLHCGHLHIKGLKMSKSLKNFITIRQALDELGVTARTMRLLFLANPWNKPMNFSDQSLDEAKEKERVLRAFFGSVDIVLRTDNWKATQGANKHDRELLSKWVEAEAAVHAALQDNFDTVVALQQLMSLVAATNQYLLSGERPSATLVRKVGCYVTKMFRIFGVVEGSDDVGLQKQGSGDGEARFIEVVNTLVRFRDEVRDAAKDHKVVAGFLPLCDKVRDEWLVDAGVRLEDNPAGPTTWKSDEPALLHKELAERRAQQEGDRQRRLANQAETKRKLVEKWRQFTYPPSEYFRLQDEQRVEKKYAAYDDVTGLPTMTAAGEEVSEKEAKKLSKEQAKYAKSYDEFIGKGGVSWLQEQEAELASMVAELKGSN</sequence>
<dbReference type="InterPro" id="IPR024909">
    <property type="entry name" value="Cys-tRNA/MSH_ligase"/>
</dbReference>
<dbReference type="InterPro" id="IPR009080">
    <property type="entry name" value="tRNAsynth_Ia_anticodon-bd"/>
</dbReference>
<dbReference type="Gene3D" id="3.40.710.10">
    <property type="entry name" value="DD-peptidase/beta-lactamase superfamily"/>
    <property type="match status" value="1"/>
</dbReference>
<feature type="region of interest" description="Disordered" evidence="11">
    <location>
        <begin position="580"/>
        <end position="663"/>
    </location>
</feature>
<reference evidence="14" key="1">
    <citation type="submission" date="2019-02" db="EMBL/GenBank/DDBJ databases">
        <title>FDA dAtabase for Regulatory Grade micrObial Sequences (FDA-ARGOS): Supporting development and validation of Infectious Disease Dx tests.</title>
        <authorList>
            <person name="Duncan R."/>
            <person name="Fisher C."/>
            <person name="Tallon L."/>
            <person name="Sadzewicz L."/>
            <person name="Sengamalay N."/>
            <person name="Ott S."/>
            <person name="Godinez A."/>
            <person name="Nagaraj S."/>
            <person name="Vavikolanu K."/>
            <person name="Nadendla S."/>
            <person name="Aluvathingal J."/>
            <person name="Sichtig H."/>
        </authorList>
    </citation>
    <scope>NUCLEOTIDE SEQUENCE [LARGE SCALE GENOMIC DNA]</scope>
    <source>
        <strain evidence="14">FDAARGOS_361</strain>
    </source>
</reference>
<evidence type="ECO:0000256" key="10">
    <source>
        <dbReference type="ARBA" id="ARBA00031499"/>
    </source>
</evidence>
<name>A0A504X4R7_LEIDO</name>
<dbReference type="PANTHER" id="PTHR10890">
    <property type="entry name" value="CYSTEINYL-TRNA SYNTHETASE"/>
    <property type="match status" value="1"/>
</dbReference>
<evidence type="ECO:0000313" key="13">
    <source>
        <dbReference type="EMBL" id="TPP43134.1"/>
    </source>
</evidence>
<keyword evidence="4" id="KW-0479">Metal-binding</keyword>
<dbReference type="PANTHER" id="PTHR10890:SF3">
    <property type="entry name" value="CYSTEINE--TRNA LIGASE, CYTOPLASMIC"/>
    <property type="match status" value="1"/>
</dbReference>
<evidence type="ECO:0000256" key="3">
    <source>
        <dbReference type="ARBA" id="ARBA00022598"/>
    </source>
</evidence>
<dbReference type="InterPro" id="IPR015803">
    <property type="entry name" value="Cys-tRNA-ligase"/>
</dbReference>
<dbReference type="Gene3D" id="1.20.120.1910">
    <property type="entry name" value="Cysteine-tRNA ligase, C-terminal anti-codon recognition domain"/>
    <property type="match status" value="1"/>
</dbReference>
<dbReference type="Gene3D" id="3.40.50.620">
    <property type="entry name" value="HUPs"/>
    <property type="match status" value="1"/>
</dbReference>
<dbReference type="HAMAP" id="MF_00041">
    <property type="entry name" value="Cys_tRNA_synth"/>
    <property type="match status" value="1"/>
</dbReference>
<dbReference type="VEuPathDB" id="TriTrypDB:LdBPK_120220.1"/>
<evidence type="ECO:0000256" key="4">
    <source>
        <dbReference type="ARBA" id="ARBA00022723"/>
    </source>
</evidence>
<dbReference type="NCBIfam" id="TIGR00435">
    <property type="entry name" value="cysS"/>
    <property type="match status" value="1"/>
</dbReference>
<feature type="domain" description="tRNA synthetases class I catalytic" evidence="12">
    <location>
        <begin position="977"/>
        <end position="1397"/>
    </location>
</feature>
<dbReference type="VEuPathDB" id="TriTrypDB:LdCL_120007600"/>
<dbReference type="VEuPathDB" id="TriTrypDB:LdCL_120007500"/>
<keyword evidence="9" id="KW-0030">Aminoacyl-tRNA synthetase</keyword>
<dbReference type="FunFam" id="1.20.120.1910:FF:000016">
    <property type="entry name" value="Putative cysteinyl-tRNA synthetase"/>
    <property type="match status" value="1"/>
</dbReference>
<dbReference type="GO" id="GO:0005524">
    <property type="term" value="F:ATP binding"/>
    <property type="evidence" value="ECO:0007669"/>
    <property type="project" value="UniProtKB-KW"/>
</dbReference>